<gene>
    <name evidence="1" type="ORF">bsdcttw_06060</name>
</gene>
<evidence type="ECO:0000313" key="1">
    <source>
        <dbReference type="EMBL" id="BCJ97565.1"/>
    </source>
</evidence>
<accession>A0A7I8DKJ6</accession>
<reference evidence="1 2" key="1">
    <citation type="submission" date="2020-08" db="EMBL/GenBank/DDBJ databases">
        <title>Draft genome sequencing of an Anaerocolumna strain isolated from anoxic soil subjected to BSD treatment.</title>
        <authorList>
            <person name="Uek A."/>
            <person name="Tonouchi A."/>
        </authorList>
    </citation>
    <scope>NUCLEOTIDE SEQUENCE [LARGE SCALE GENOMIC DNA]</scope>
    <source>
        <strain evidence="1 2">CTTW</strain>
    </source>
</reference>
<reference evidence="1 2" key="2">
    <citation type="submission" date="2020-08" db="EMBL/GenBank/DDBJ databases">
        <authorList>
            <person name="Ueki A."/>
            <person name="Tonouchi A."/>
        </authorList>
    </citation>
    <scope>NUCLEOTIDE SEQUENCE [LARGE SCALE GENOMIC DNA]</scope>
    <source>
        <strain evidence="1 2">CTTW</strain>
    </source>
</reference>
<dbReference type="KEGG" id="acht:bsdcttw_06060"/>
<dbReference type="EMBL" id="AP023368">
    <property type="protein sequence ID" value="BCJ97565.1"/>
    <property type="molecule type" value="Genomic_DNA"/>
</dbReference>
<evidence type="ECO:0000313" key="2">
    <source>
        <dbReference type="Proteomes" id="UP000515703"/>
    </source>
</evidence>
<name>A0A7I8DKJ6_9FIRM</name>
<organism evidence="1 2">
    <name type="scientific">Anaerocolumna chitinilytica</name>
    <dbReference type="NCBI Taxonomy" id="1727145"/>
    <lineage>
        <taxon>Bacteria</taxon>
        <taxon>Bacillati</taxon>
        <taxon>Bacillota</taxon>
        <taxon>Clostridia</taxon>
        <taxon>Lachnospirales</taxon>
        <taxon>Lachnospiraceae</taxon>
        <taxon>Anaerocolumna</taxon>
    </lineage>
</organism>
<dbReference type="RefSeq" id="WP_185257979.1">
    <property type="nucleotide sequence ID" value="NZ_AP023368.1"/>
</dbReference>
<dbReference type="AlphaFoldDB" id="A0A7I8DKJ6"/>
<proteinExistence type="predicted"/>
<sequence>MVRKLNKYVDILRIELNDLINEINEHIDISHKEHSERVIKNFTYHGNLTIYEKQLEGIKQTLSLLEEISLSEYNSVNELVKDLSERMKVYFTTRGILEGGYHLTLSRIEDAKNYVLRTERNTRYSA</sequence>
<protein>
    <submittedName>
        <fullName evidence="1">Uncharacterized protein</fullName>
    </submittedName>
</protein>
<dbReference type="Proteomes" id="UP000515703">
    <property type="component" value="Chromosome"/>
</dbReference>
<keyword evidence="2" id="KW-1185">Reference proteome</keyword>